<dbReference type="InterPro" id="IPR003593">
    <property type="entry name" value="AAA+_ATPase"/>
</dbReference>
<feature type="domain" description="ABC transporter" evidence="12">
    <location>
        <begin position="306"/>
        <end position="538"/>
    </location>
</feature>
<dbReference type="Pfam" id="PF00498">
    <property type="entry name" value="FHA"/>
    <property type="match status" value="2"/>
</dbReference>
<dbReference type="InterPro" id="IPR050352">
    <property type="entry name" value="ABCG_transporters"/>
</dbReference>
<proteinExistence type="predicted"/>
<dbReference type="GO" id="GO:0016887">
    <property type="term" value="F:ATP hydrolysis activity"/>
    <property type="evidence" value="ECO:0007669"/>
    <property type="project" value="InterPro"/>
</dbReference>
<evidence type="ECO:0000259" key="11">
    <source>
        <dbReference type="PROSITE" id="PS50006"/>
    </source>
</evidence>
<dbReference type="AlphaFoldDB" id="A0A1E3SJA4"/>
<keyword evidence="6 13" id="KW-0067">ATP-binding</keyword>
<dbReference type="SMART" id="SM00240">
    <property type="entry name" value="FHA"/>
    <property type="match status" value="2"/>
</dbReference>
<keyword evidence="14" id="KW-1185">Reference proteome</keyword>
<evidence type="ECO:0000256" key="9">
    <source>
        <dbReference type="SAM" id="MobiDB-lite"/>
    </source>
</evidence>
<feature type="domain" description="FHA" evidence="11">
    <location>
        <begin position="27"/>
        <end position="76"/>
    </location>
</feature>
<dbReference type="PROSITE" id="PS50893">
    <property type="entry name" value="ABC_TRANSPORTER_2"/>
    <property type="match status" value="1"/>
</dbReference>
<dbReference type="InterPro" id="IPR003439">
    <property type="entry name" value="ABC_transporter-like_ATP-bd"/>
</dbReference>
<evidence type="ECO:0000256" key="1">
    <source>
        <dbReference type="ARBA" id="ARBA00004141"/>
    </source>
</evidence>
<dbReference type="InterPro" id="IPR000253">
    <property type="entry name" value="FHA_dom"/>
</dbReference>
<reference evidence="13 14" key="1">
    <citation type="submission" date="2017-02" db="EMBL/GenBank/DDBJ databases">
        <title>The new phylogeny of genus Mycobacterium.</title>
        <authorList>
            <person name="Tortoli E."/>
            <person name="Trovato A."/>
            <person name="Cirillo D.M."/>
        </authorList>
    </citation>
    <scope>NUCLEOTIDE SEQUENCE [LARGE SCALE GENOMIC DNA]</scope>
    <source>
        <strain evidence="13 14">DSM 44049</strain>
    </source>
</reference>
<dbReference type="SUPFAM" id="SSF52540">
    <property type="entry name" value="P-loop containing nucleoside triphosphate hydrolases"/>
    <property type="match status" value="1"/>
</dbReference>
<keyword evidence="5" id="KW-0547">Nucleotide-binding</keyword>
<gene>
    <name evidence="13" type="ORF">BST27_02135</name>
</gene>
<dbReference type="GO" id="GO:0016020">
    <property type="term" value="C:membrane"/>
    <property type="evidence" value="ECO:0007669"/>
    <property type="project" value="UniProtKB-SubCell"/>
</dbReference>
<dbReference type="InterPro" id="IPR027417">
    <property type="entry name" value="P-loop_NTPase"/>
</dbReference>
<evidence type="ECO:0000256" key="4">
    <source>
        <dbReference type="ARBA" id="ARBA00022692"/>
    </source>
</evidence>
<keyword evidence="2" id="KW-0813">Transport</keyword>
<comment type="subcellular location">
    <subcellularLocation>
        <location evidence="1">Membrane</location>
        <topology evidence="1">Multi-pass membrane protein</topology>
    </subcellularLocation>
</comment>
<evidence type="ECO:0000256" key="10">
    <source>
        <dbReference type="SAM" id="Phobius"/>
    </source>
</evidence>
<keyword evidence="4 10" id="KW-0812">Transmembrane</keyword>
<protein>
    <submittedName>
        <fullName evidence="13">ABC transporter ATP-binding protein</fullName>
    </submittedName>
</protein>
<keyword evidence="8 10" id="KW-0472">Membrane</keyword>
<dbReference type="PANTHER" id="PTHR48041:SF139">
    <property type="entry name" value="PROTEIN SCARLET"/>
    <property type="match status" value="1"/>
</dbReference>
<feature type="compositionally biased region" description="Polar residues" evidence="9">
    <location>
        <begin position="186"/>
        <end position="195"/>
    </location>
</feature>
<dbReference type="EMBL" id="MVHT01000004">
    <property type="protein sequence ID" value="ORB10142.1"/>
    <property type="molecule type" value="Genomic_DNA"/>
</dbReference>
<dbReference type="PANTHER" id="PTHR48041">
    <property type="entry name" value="ABC TRANSPORTER G FAMILY MEMBER 28"/>
    <property type="match status" value="1"/>
</dbReference>
<dbReference type="Pfam" id="PF00005">
    <property type="entry name" value="ABC_tran"/>
    <property type="match status" value="1"/>
</dbReference>
<dbReference type="GO" id="GO:0005524">
    <property type="term" value="F:ATP binding"/>
    <property type="evidence" value="ECO:0007669"/>
    <property type="project" value="UniProtKB-KW"/>
</dbReference>
<dbReference type="FunFam" id="3.40.50.300:FF:000474">
    <property type="entry name" value="Putative ABC transporter ATP-binding subunit"/>
    <property type="match status" value="1"/>
</dbReference>
<dbReference type="InterPro" id="IPR013525">
    <property type="entry name" value="ABC2_TM"/>
</dbReference>
<dbReference type="InterPro" id="IPR008984">
    <property type="entry name" value="SMAD_FHA_dom_sf"/>
</dbReference>
<evidence type="ECO:0000256" key="2">
    <source>
        <dbReference type="ARBA" id="ARBA00022448"/>
    </source>
</evidence>
<feature type="transmembrane region" description="Helical" evidence="10">
    <location>
        <begin position="726"/>
        <end position="746"/>
    </location>
</feature>
<dbReference type="Gene3D" id="2.60.200.20">
    <property type="match status" value="2"/>
</dbReference>
<dbReference type="OrthoDB" id="9804819at2"/>
<feature type="transmembrane region" description="Helical" evidence="10">
    <location>
        <begin position="821"/>
        <end position="844"/>
    </location>
</feature>
<evidence type="ECO:0000256" key="5">
    <source>
        <dbReference type="ARBA" id="ARBA00022741"/>
    </source>
</evidence>
<feature type="transmembrane region" description="Helical" evidence="10">
    <location>
        <begin position="682"/>
        <end position="706"/>
    </location>
</feature>
<dbReference type="STRING" id="28445.BHQ20_05875"/>
<comment type="caution">
    <text evidence="13">The sequence shown here is derived from an EMBL/GenBank/DDBJ whole genome shotgun (WGS) entry which is preliminary data.</text>
</comment>
<dbReference type="PROSITE" id="PS00211">
    <property type="entry name" value="ABC_TRANSPORTER_1"/>
    <property type="match status" value="1"/>
</dbReference>
<dbReference type="GO" id="GO:0140359">
    <property type="term" value="F:ABC-type transporter activity"/>
    <property type="evidence" value="ECO:0007669"/>
    <property type="project" value="InterPro"/>
</dbReference>
<evidence type="ECO:0000256" key="6">
    <source>
        <dbReference type="ARBA" id="ARBA00022840"/>
    </source>
</evidence>
<feature type="compositionally biased region" description="Low complexity" evidence="9">
    <location>
        <begin position="110"/>
        <end position="119"/>
    </location>
</feature>
<keyword evidence="3" id="KW-0597">Phosphoprotein</keyword>
<feature type="domain" description="FHA" evidence="11">
    <location>
        <begin position="219"/>
        <end position="268"/>
    </location>
</feature>
<sequence>MSAIAVAPVLVVKGGGTQRRFAAGCDAVVGSDPRADLPLADPSIAGAHLLLRFDRDRWVAIDNGTRGGTFVNHRRVQSFDICDGQTVNIGDPEGPCLTFEVATEGKSAERPPTAAPTRAVQAHPHPGPARGLVPAQPLHPVSHPRPTEASTQPSALPQRRPRKVISQRLAPPPPPRDVVPPRRMSTPDNAPPDTSNLATKALRVLRPRVSKSELPPGITTIGRSKDNGIVVSDVLASRCHAFLVQTPIGTEIRDFDSTNGTYVNGIRVGSALLEEGNVVTIGNTDLVFADGKLLDEKQAERLVGGLQVNSVRFSVDGKELLDNVSLAARPGTLTAIIGGSGAGKTTLARLIAGYTRPSAGSVTFDGHDIHANYTTLRSRIGMVPQDDVVHRQLTVNQALGYAAELRLPPDTSKADRDQVVARVLGELGLSEHGDTRVDKLSGGQRKRASVALELLTGPSLLMLDEPTTGLDPALDSQVMVMLRELADAGRTVVVVTHSVSYLDLCDQVLLMAPGGRTAYFGPPDQIQSVMGSTNWARIFLDVGANPEEAKRRFLSQKRAEPRLPRAARPGDLGEPVNVDVKRQFLTLARRQVRLVVSDRYYTAFLAILPFILGALALTVPGHSGFGYADPNGKTPAEPAQILVLLIVGAVFMGNALTIRDLIGERAIFHREQAFGVSTRAYLMAKVVVFAGFATLQAAVVTTITLIGKGAPTRGAVLLGNPTLELFVAVATTCVASAMLGLVLSSVARSSEQILPLLVVAIMVQLVFSSGMIPVTNRVVLDQLSWLAPARWGFAASAATIDLNAVEPSPFSPKDSHWNHDAGAWLLDMAMLAVLSVVYGGIVLWKTRLKR</sequence>
<evidence type="ECO:0000313" key="14">
    <source>
        <dbReference type="Proteomes" id="UP000192739"/>
    </source>
</evidence>
<organism evidence="13 14">
    <name type="scientific">Mycobacterium intermedium</name>
    <dbReference type="NCBI Taxonomy" id="28445"/>
    <lineage>
        <taxon>Bacteria</taxon>
        <taxon>Bacillati</taxon>
        <taxon>Actinomycetota</taxon>
        <taxon>Actinomycetes</taxon>
        <taxon>Mycobacteriales</taxon>
        <taxon>Mycobacteriaceae</taxon>
        <taxon>Mycobacterium</taxon>
        <taxon>Mycobacterium simiae complex</taxon>
    </lineage>
</organism>
<name>A0A1E3SJA4_MYCIE</name>
<evidence type="ECO:0000256" key="7">
    <source>
        <dbReference type="ARBA" id="ARBA00022989"/>
    </source>
</evidence>
<dbReference type="RefSeq" id="WP_069418165.1">
    <property type="nucleotide sequence ID" value="NZ_CBCRZH010000004.1"/>
</dbReference>
<accession>A0A1E3SJA4</accession>
<evidence type="ECO:0000256" key="3">
    <source>
        <dbReference type="ARBA" id="ARBA00022553"/>
    </source>
</evidence>
<feature type="transmembrane region" description="Helical" evidence="10">
    <location>
        <begin position="600"/>
        <end position="619"/>
    </location>
</feature>
<dbReference type="Gene3D" id="3.40.50.300">
    <property type="entry name" value="P-loop containing nucleotide triphosphate hydrolases"/>
    <property type="match status" value="1"/>
</dbReference>
<dbReference type="InterPro" id="IPR017871">
    <property type="entry name" value="ABC_transporter-like_CS"/>
</dbReference>
<keyword evidence="7 10" id="KW-1133">Transmembrane helix</keyword>
<feature type="transmembrane region" description="Helical" evidence="10">
    <location>
        <begin position="639"/>
        <end position="662"/>
    </location>
</feature>
<dbReference type="Proteomes" id="UP000192739">
    <property type="component" value="Unassembled WGS sequence"/>
</dbReference>
<feature type="region of interest" description="Disordered" evidence="9">
    <location>
        <begin position="103"/>
        <end position="195"/>
    </location>
</feature>
<dbReference type="PROSITE" id="PS50006">
    <property type="entry name" value="FHA_DOMAIN"/>
    <property type="match status" value="2"/>
</dbReference>
<dbReference type="SMART" id="SM00382">
    <property type="entry name" value="AAA"/>
    <property type="match status" value="1"/>
</dbReference>
<evidence type="ECO:0000313" key="13">
    <source>
        <dbReference type="EMBL" id="ORB10142.1"/>
    </source>
</evidence>
<evidence type="ECO:0000259" key="12">
    <source>
        <dbReference type="PROSITE" id="PS50893"/>
    </source>
</evidence>
<feature type="transmembrane region" description="Helical" evidence="10">
    <location>
        <begin position="753"/>
        <end position="774"/>
    </location>
</feature>
<dbReference type="Pfam" id="PF01061">
    <property type="entry name" value="ABC2_membrane"/>
    <property type="match status" value="1"/>
</dbReference>
<dbReference type="SUPFAM" id="SSF49879">
    <property type="entry name" value="SMAD/FHA domain"/>
    <property type="match status" value="2"/>
</dbReference>
<evidence type="ECO:0000256" key="8">
    <source>
        <dbReference type="ARBA" id="ARBA00023136"/>
    </source>
</evidence>